<name>A0A8S2F511_9BILA</name>
<dbReference type="PANTHER" id="PTHR13800:SF1">
    <property type="entry name" value="TRANSIENT RECEPTOR POTENTIAL CATION CHANNEL TRPM"/>
    <property type="match status" value="1"/>
</dbReference>
<comment type="caution">
    <text evidence="2">The sequence shown here is derived from an EMBL/GenBank/DDBJ whole genome shotgun (WGS) entry which is preliminary data.</text>
</comment>
<feature type="domain" description="TRPM tetramerisation" evidence="1">
    <location>
        <begin position="49"/>
        <end position="98"/>
    </location>
</feature>
<evidence type="ECO:0000313" key="2">
    <source>
        <dbReference type="EMBL" id="CAF1325435.1"/>
    </source>
</evidence>
<proteinExistence type="predicted"/>
<dbReference type="InterPro" id="IPR050927">
    <property type="entry name" value="TRPM"/>
</dbReference>
<protein>
    <recommendedName>
        <fullName evidence="1">TRPM tetramerisation domain-containing protein</fullName>
    </recommendedName>
</protein>
<organism evidence="2 4">
    <name type="scientific">Didymodactylos carnosus</name>
    <dbReference type="NCBI Taxonomy" id="1234261"/>
    <lineage>
        <taxon>Eukaryota</taxon>
        <taxon>Metazoa</taxon>
        <taxon>Spiralia</taxon>
        <taxon>Gnathifera</taxon>
        <taxon>Rotifera</taxon>
        <taxon>Eurotatoria</taxon>
        <taxon>Bdelloidea</taxon>
        <taxon>Philodinida</taxon>
        <taxon>Philodinidae</taxon>
        <taxon>Didymodactylos</taxon>
    </lineage>
</organism>
<dbReference type="Pfam" id="PF16519">
    <property type="entry name" value="TRPM_tetra"/>
    <property type="match status" value="1"/>
</dbReference>
<dbReference type="AlphaFoldDB" id="A0A8S2F511"/>
<dbReference type="InterPro" id="IPR032415">
    <property type="entry name" value="TRPM_tetra"/>
</dbReference>
<evidence type="ECO:0000259" key="1">
    <source>
        <dbReference type="Pfam" id="PF16519"/>
    </source>
</evidence>
<gene>
    <name evidence="2" type="ORF">OVA965_LOCUS29637</name>
    <name evidence="3" type="ORF">TMI583_LOCUS30420</name>
</gene>
<dbReference type="GO" id="GO:0005886">
    <property type="term" value="C:plasma membrane"/>
    <property type="evidence" value="ECO:0007669"/>
    <property type="project" value="TreeGrafter"/>
</dbReference>
<evidence type="ECO:0000313" key="4">
    <source>
        <dbReference type="Proteomes" id="UP000677228"/>
    </source>
</evidence>
<dbReference type="EMBL" id="CAJNOK010020990">
    <property type="protein sequence ID" value="CAF1325435.1"/>
    <property type="molecule type" value="Genomic_DNA"/>
</dbReference>
<dbReference type="EMBL" id="CAJOBA010042600">
    <property type="protein sequence ID" value="CAF4136426.1"/>
    <property type="molecule type" value="Genomic_DNA"/>
</dbReference>
<dbReference type="PANTHER" id="PTHR13800">
    <property type="entry name" value="TRANSIENT RECEPTOR POTENTIAL CATION CHANNEL, SUBFAMILY M, MEMBER 6"/>
    <property type="match status" value="1"/>
</dbReference>
<dbReference type="GO" id="GO:0005261">
    <property type="term" value="F:monoatomic cation channel activity"/>
    <property type="evidence" value="ECO:0007669"/>
    <property type="project" value="TreeGrafter"/>
</dbReference>
<reference evidence="2" key="1">
    <citation type="submission" date="2021-02" db="EMBL/GenBank/DDBJ databases">
        <authorList>
            <person name="Nowell W R."/>
        </authorList>
    </citation>
    <scope>NUCLEOTIDE SEQUENCE</scope>
</reference>
<dbReference type="GO" id="GO:0051262">
    <property type="term" value="P:protein tetramerization"/>
    <property type="evidence" value="ECO:0007669"/>
    <property type="project" value="InterPro"/>
</dbReference>
<dbReference type="GO" id="GO:0030001">
    <property type="term" value="P:metal ion transport"/>
    <property type="evidence" value="ECO:0007669"/>
    <property type="project" value="TreeGrafter"/>
</dbReference>
<accession>A0A8S2F511</accession>
<sequence length="396" mass="44773">MCRHRKRTFDRGLKLFLNVDDIEKLRDFEEECVHEYLTTKEEREKGTVEEKMSFTADKVSNMLTRVDTIKQNETQQNSHLQSFDERLQRLEDMHTSIMTLVQTLVQNLSQQQQSPSSALPLHILQSSLISQHISPQQSTNNDLKFDSVSSSSLSLHEVKGDQTALVEKSQKLSCHHPVQGRSFSLATPHLDRGVQTDILSASHSCNFNKTPSFSPLAPVVIITGQHDEVINTVRNPLFSPLDKTTLMIQHSSPHQDEQKQEEKLHEAEETEHNIIGQLIKQRVRTLSTAVEEIERTLERVPGHNNVEMITETSSNNTDDYLGEEVLLASIIDWTETSIEMVIPSQNNSQEQGDNDFALTPINNSGHVLNIQHLEVDAVFLPSPPTQQQNNTASPPI</sequence>
<evidence type="ECO:0000313" key="3">
    <source>
        <dbReference type="EMBL" id="CAF4136426.1"/>
    </source>
</evidence>
<dbReference type="Proteomes" id="UP000682733">
    <property type="component" value="Unassembled WGS sequence"/>
</dbReference>
<dbReference type="Proteomes" id="UP000677228">
    <property type="component" value="Unassembled WGS sequence"/>
</dbReference>